<reference evidence="10" key="1">
    <citation type="journal article" date="2017" name="Nature">
        <title>The genome of Chenopodium quinoa.</title>
        <authorList>
            <person name="Jarvis D.E."/>
            <person name="Ho Y.S."/>
            <person name="Lightfoot D.J."/>
            <person name="Schmoeckel S.M."/>
            <person name="Li B."/>
            <person name="Borm T.J.A."/>
            <person name="Ohyanagi H."/>
            <person name="Mineta K."/>
            <person name="Michell C.T."/>
            <person name="Saber N."/>
            <person name="Kharbatia N.M."/>
            <person name="Rupper R.R."/>
            <person name="Sharp A.R."/>
            <person name="Dally N."/>
            <person name="Boughton B.A."/>
            <person name="Woo Y.H."/>
            <person name="Gao G."/>
            <person name="Schijlen E.G.W.M."/>
            <person name="Guo X."/>
            <person name="Momin A.A."/>
            <person name="Negrao S."/>
            <person name="Al-Babili S."/>
            <person name="Gehring C."/>
            <person name="Roessner U."/>
            <person name="Jung C."/>
            <person name="Murphy K."/>
            <person name="Arold S.T."/>
            <person name="Gojobori T."/>
            <person name="van der Linden C.G."/>
            <person name="van Loo E.N."/>
            <person name="Jellen E.N."/>
            <person name="Maughan P.J."/>
            <person name="Tester M."/>
        </authorList>
    </citation>
    <scope>NUCLEOTIDE SEQUENCE [LARGE SCALE GENOMIC DNA]</scope>
    <source>
        <strain evidence="10">cv. PI 614886</strain>
    </source>
</reference>
<dbReference type="OMA" id="CKEAWTT"/>
<evidence type="ECO:0000256" key="5">
    <source>
        <dbReference type="ARBA" id="ARBA00023163"/>
    </source>
</evidence>
<evidence type="ECO:0000313" key="10">
    <source>
        <dbReference type="EnsemblPlants" id="AUR62016424-RA:cds"/>
    </source>
</evidence>
<comment type="subunit">
    <text evidence="8">Homodimers and heterodimers.</text>
</comment>
<organism evidence="10 11">
    <name type="scientific">Chenopodium quinoa</name>
    <name type="common">Quinoa</name>
    <dbReference type="NCBI Taxonomy" id="63459"/>
    <lineage>
        <taxon>Eukaryota</taxon>
        <taxon>Viridiplantae</taxon>
        <taxon>Streptophyta</taxon>
        <taxon>Embryophyta</taxon>
        <taxon>Tracheophyta</taxon>
        <taxon>Spermatophyta</taxon>
        <taxon>Magnoliopsida</taxon>
        <taxon>eudicotyledons</taxon>
        <taxon>Gunneridae</taxon>
        <taxon>Pentapetalae</taxon>
        <taxon>Caryophyllales</taxon>
        <taxon>Chenopodiaceae</taxon>
        <taxon>Chenopodioideae</taxon>
        <taxon>Atripliceae</taxon>
        <taxon>Chenopodium</taxon>
    </lineage>
</organism>
<name>A0A803LN95_CHEQI</name>
<dbReference type="InterPro" id="IPR053793">
    <property type="entry name" value="PB1-like"/>
</dbReference>
<comment type="function">
    <text evidence="8">Aux/IAA proteins are short-lived transcriptional factors that function as repressors of early auxin response genes at low auxin concentrations.</text>
</comment>
<dbReference type="Pfam" id="PF02309">
    <property type="entry name" value="AUX_IAA"/>
    <property type="match status" value="1"/>
</dbReference>
<comment type="similarity">
    <text evidence="2 8">Belongs to the Aux/IAA family.</text>
</comment>
<comment type="subcellular location">
    <subcellularLocation>
        <location evidence="1 8">Nucleus</location>
    </subcellularLocation>
</comment>
<dbReference type="GO" id="GO:0005634">
    <property type="term" value="C:nucleus"/>
    <property type="evidence" value="ECO:0007669"/>
    <property type="project" value="UniProtKB-SubCell"/>
</dbReference>
<accession>A0A803LN95</accession>
<keyword evidence="5 8" id="KW-0804">Transcription</keyword>
<evidence type="ECO:0000256" key="6">
    <source>
        <dbReference type="ARBA" id="ARBA00023242"/>
    </source>
</evidence>
<feature type="domain" description="PB1" evidence="9">
    <location>
        <begin position="85"/>
        <end position="157"/>
    </location>
</feature>
<evidence type="ECO:0000256" key="2">
    <source>
        <dbReference type="ARBA" id="ARBA00006728"/>
    </source>
</evidence>
<evidence type="ECO:0000256" key="8">
    <source>
        <dbReference type="RuleBase" id="RU004549"/>
    </source>
</evidence>
<protein>
    <recommendedName>
        <fullName evidence="8">Auxin-responsive protein</fullName>
    </recommendedName>
</protein>
<dbReference type="Gene3D" id="3.10.20.90">
    <property type="entry name" value="Phosphatidylinositol 3-kinase Catalytic Subunit, Chain A, domain 1"/>
    <property type="match status" value="1"/>
</dbReference>
<evidence type="ECO:0000259" key="9">
    <source>
        <dbReference type="PROSITE" id="PS51745"/>
    </source>
</evidence>
<sequence length="157" mass="17450">MSKAGFEHEITELRLGLPGGTRVSCDKQGEVKSNEKKRVYSELGGGRTEKVAVASNKSPAVGWPPVCSYRRRSIGSEKECQEASKRLIKISMDGVPFLRKIDVNCYQQYSDLVAAVENLFSCSGIKEALEDADNSEYIPIYEDKDGDWLLVGDVPWK</sequence>
<dbReference type="Gramene" id="AUR62016424-RA">
    <property type="protein sequence ID" value="AUR62016424-RA:cds"/>
    <property type="gene ID" value="AUR62016424"/>
</dbReference>
<keyword evidence="11" id="KW-1185">Reference proteome</keyword>
<dbReference type="GO" id="GO:0006355">
    <property type="term" value="P:regulation of DNA-templated transcription"/>
    <property type="evidence" value="ECO:0007669"/>
    <property type="project" value="InterPro"/>
</dbReference>
<keyword evidence="7 8" id="KW-0927">Auxin signaling pathway</keyword>
<dbReference type="SUPFAM" id="SSF54277">
    <property type="entry name" value="CAD &amp; PB1 domains"/>
    <property type="match status" value="1"/>
</dbReference>
<proteinExistence type="inferred from homology"/>
<keyword evidence="3 8" id="KW-0678">Repressor</keyword>
<keyword evidence="6 8" id="KW-0539">Nucleus</keyword>
<dbReference type="PROSITE" id="PS51745">
    <property type="entry name" value="PB1"/>
    <property type="match status" value="1"/>
</dbReference>
<dbReference type="PANTHER" id="PTHR31734">
    <property type="entry name" value="AUXIN-RESPONSIVE PROTEIN IAA17"/>
    <property type="match status" value="1"/>
</dbReference>
<dbReference type="InterPro" id="IPR033389">
    <property type="entry name" value="AUX/IAA_dom"/>
</dbReference>
<dbReference type="EnsemblPlants" id="AUR62016424-RA">
    <property type="protein sequence ID" value="AUR62016424-RA:cds"/>
    <property type="gene ID" value="AUR62016424"/>
</dbReference>
<evidence type="ECO:0000256" key="4">
    <source>
        <dbReference type="ARBA" id="ARBA00023015"/>
    </source>
</evidence>
<dbReference type="Proteomes" id="UP000596660">
    <property type="component" value="Unplaced"/>
</dbReference>
<dbReference type="GO" id="GO:0009734">
    <property type="term" value="P:auxin-activated signaling pathway"/>
    <property type="evidence" value="ECO:0007669"/>
    <property type="project" value="UniProtKB-UniRule"/>
</dbReference>
<evidence type="ECO:0000256" key="7">
    <source>
        <dbReference type="ARBA" id="ARBA00023294"/>
    </source>
</evidence>
<evidence type="ECO:0000256" key="1">
    <source>
        <dbReference type="ARBA" id="ARBA00004123"/>
    </source>
</evidence>
<reference evidence="10" key="2">
    <citation type="submission" date="2021-03" db="UniProtKB">
        <authorList>
            <consortium name="EnsemblPlants"/>
        </authorList>
    </citation>
    <scope>IDENTIFICATION</scope>
</reference>
<keyword evidence="4 8" id="KW-0805">Transcription regulation</keyword>
<dbReference type="AlphaFoldDB" id="A0A803LN95"/>
<evidence type="ECO:0000313" key="11">
    <source>
        <dbReference type="Proteomes" id="UP000596660"/>
    </source>
</evidence>
<dbReference type="PANTHER" id="PTHR31734:SF87">
    <property type="entry name" value="AUXIN-RESPONSIVE PROTEIN IAA5"/>
    <property type="match status" value="1"/>
</dbReference>
<dbReference type="InterPro" id="IPR003311">
    <property type="entry name" value="AUX_IAA"/>
</dbReference>
<evidence type="ECO:0000256" key="3">
    <source>
        <dbReference type="ARBA" id="ARBA00022491"/>
    </source>
</evidence>